<feature type="region of interest" description="Disordered" evidence="1">
    <location>
        <begin position="207"/>
        <end position="232"/>
    </location>
</feature>
<evidence type="ECO:0000256" key="2">
    <source>
        <dbReference type="SAM" id="SignalP"/>
    </source>
</evidence>
<sequence length="518" mass="55477">MTWGISISSSSAGNHLSIIFLCLLLQNSRACYKRLVYHGAIPLLYIDDCTSNYELGLLVGATFSSTIKGRMRDSLAFQKVQAYCSTNWGRQLLAALKDCHRIAFPAYFSELQGLAAGSGVPFDQVFMLNLRQEILAAGESPDVLAGFQQWLGIRSTGGTSSAERDIDGSNGGRDGDVGRAEGDGRGNGRSLSSIGCATGGCHGSADGGGDVAVESNRSQPGDGDNNAHVDPSSVDACSDVAVRLRSPDGPPGSARLILGHNEDMTNDTLGRMYYIRATMPGRGSWFALTYAGELASTAFGANTAGVGFTLNALYPSDALLPGLGRNFLSRRLLDAGSVEEALEVLVERDQATGRSVNLMSTRPPLGVWNVEVGPGGAHDVLELQDNTWYYHANAYMRLPQRQKLDNSSVHREARFAQFTMPAGPADVLEMLGDTSDAKFPVYRTGDYGGLVYTLCTVLYDLSGSRMMVYRGNPRDGVLGSVLDLYTLMPVGPHGGEQKEGDLAKAVMAEQDELDEPWV</sequence>
<evidence type="ECO:0000259" key="3">
    <source>
        <dbReference type="Pfam" id="PF03417"/>
    </source>
</evidence>
<gene>
    <name evidence="4" type="ORF">Vretifemale_16148</name>
</gene>
<organism evidence="4 5">
    <name type="scientific">Volvox reticuliferus</name>
    <dbReference type="NCBI Taxonomy" id="1737510"/>
    <lineage>
        <taxon>Eukaryota</taxon>
        <taxon>Viridiplantae</taxon>
        <taxon>Chlorophyta</taxon>
        <taxon>core chlorophytes</taxon>
        <taxon>Chlorophyceae</taxon>
        <taxon>CS clade</taxon>
        <taxon>Chlamydomonadales</taxon>
        <taxon>Volvocaceae</taxon>
        <taxon>Volvox</taxon>
    </lineage>
</organism>
<dbReference type="Gene3D" id="1.10.10.2120">
    <property type="match status" value="1"/>
</dbReference>
<dbReference type="PANTHER" id="PTHR34180:SF1">
    <property type="entry name" value="BETA-ALANYL-DOPAMINE_CARCININE HYDROLASE"/>
    <property type="match status" value="1"/>
</dbReference>
<keyword evidence="5" id="KW-1185">Reference proteome</keyword>
<feature type="signal peptide" evidence="2">
    <location>
        <begin position="1"/>
        <end position="30"/>
    </location>
</feature>
<dbReference type="OrthoDB" id="544506at2759"/>
<proteinExistence type="predicted"/>
<feature type="chain" id="PRO_5035206072" description="Peptidase C45 hydrolase domain-containing protein" evidence="2">
    <location>
        <begin position="31"/>
        <end position="518"/>
    </location>
</feature>
<dbReference type="Gene3D" id="3.60.60.10">
    <property type="entry name" value="Penicillin V Acylase, Chain A"/>
    <property type="match status" value="1"/>
</dbReference>
<reference evidence="4" key="1">
    <citation type="journal article" date="2021" name="Proc. Natl. Acad. Sci. U.S.A.">
        <title>Three genomes in the algal genus Volvox reveal the fate of a haploid sex-determining region after a transition to homothallism.</title>
        <authorList>
            <person name="Yamamoto K."/>
            <person name="Hamaji T."/>
            <person name="Kawai-Toyooka H."/>
            <person name="Matsuzaki R."/>
            <person name="Takahashi F."/>
            <person name="Nishimura Y."/>
            <person name="Kawachi M."/>
            <person name="Noguchi H."/>
            <person name="Minakuchi Y."/>
            <person name="Umen J.G."/>
            <person name="Toyoda A."/>
            <person name="Nozaki H."/>
        </authorList>
    </citation>
    <scope>NUCLEOTIDE SEQUENCE</scope>
    <source>
        <strain evidence="4">NIES-3786</strain>
    </source>
</reference>
<dbReference type="InterPro" id="IPR005079">
    <property type="entry name" value="Peptidase_C45_hydrolase"/>
</dbReference>
<dbReference type="Pfam" id="PF03417">
    <property type="entry name" value="AAT"/>
    <property type="match status" value="1"/>
</dbReference>
<dbReference type="NCBIfam" id="NF040521">
    <property type="entry name" value="C45_proenzyme"/>
    <property type="match status" value="1"/>
</dbReference>
<dbReference type="AlphaFoldDB" id="A0A8J4CUX8"/>
<dbReference type="EMBL" id="BNCP01000043">
    <property type="protein sequence ID" value="GIL88135.1"/>
    <property type="molecule type" value="Genomic_DNA"/>
</dbReference>
<dbReference type="InterPro" id="IPR047801">
    <property type="entry name" value="Peptidase_C45"/>
</dbReference>
<comment type="caution">
    <text evidence="4">The sequence shown here is derived from an EMBL/GenBank/DDBJ whole genome shotgun (WGS) entry which is preliminary data.</text>
</comment>
<keyword evidence="2" id="KW-0732">Signal</keyword>
<protein>
    <recommendedName>
        <fullName evidence="3">Peptidase C45 hydrolase domain-containing protein</fullName>
    </recommendedName>
</protein>
<feature type="region of interest" description="Disordered" evidence="1">
    <location>
        <begin position="156"/>
        <end position="191"/>
    </location>
</feature>
<evidence type="ECO:0000313" key="4">
    <source>
        <dbReference type="EMBL" id="GIL88135.1"/>
    </source>
</evidence>
<dbReference type="PANTHER" id="PTHR34180">
    <property type="entry name" value="PEPTIDASE C45"/>
    <property type="match status" value="1"/>
</dbReference>
<accession>A0A8J4CUX8</accession>
<feature type="compositionally biased region" description="Basic and acidic residues" evidence="1">
    <location>
        <begin position="162"/>
        <end position="186"/>
    </location>
</feature>
<dbReference type="InterPro" id="IPR047794">
    <property type="entry name" value="C45_proenzyme-like"/>
</dbReference>
<name>A0A8J4CUX8_9CHLO</name>
<evidence type="ECO:0000256" key="1">
    <source>
        <dbReference type="SAM" id="MobiDB-lite"/>
    </source>
</evidence>
<evidence type="ECO:0000313" key="5">
    <source>
        <dbReference type="Proteomes" id="UP000747110"/>
    </source>
</evidence>
<feature type="domain" description="Peptidase C45 hydrolase" evidence="3">
    <location>
        <begin position="256"/>
        <end position="474"/>
    </location>
</feature>
<dbReference type="Proteomes" id="UP000747110">
    <property type="component" value="Unassembled WGS sequence"/>
</dbReference>